<reference evidence="2" key="1">
    <citation type="submission" date="2020-10" db="EMBL/GenBank/DDBJ databases">
        <authorList>
            <person name="Gilroy R."/>
        </authorList>
    </citation>
    <scope>NUCLEOTIDE SEQUENCE</scope>
    <source>
        <strain evidence="2">ChiW3-316</strain>
    </source>
</reference>
<feature type="compositionally biased region" description="Basic and acidic residues" evidence="1">
    <location>
        <begin position="1"/>
        <end position="15"/>
    </location>
</feature>
<reference evidence="2" key="2">
    <citation type="journal article" date="2021" name="PeerJ">
        <title>Extensive microbial diversity within the chicken gut microbiome revealed by metagenomics and culture.</title>
        <authorList>
            <person name="Gilroy R."/>
            <person name="Ravi A."/>
            <person name="Getino M."/>
            <person name="Pursley I."/>
            <person name="Horton D.L."/>
            <person name="Alikhan N.F."/>
            <person name="Baker D."/>
            <person name="Gharbi K."/>
            <person name="Hall N."/>
            <person name="Watson M."/>
            <person name="Adriaenssens E.M."/>
            <person name="Foster-Nyarko E."/>
            <person name="Jarju S."/>
            <person name="Secka A."/>
            <person name="Antonio M."/>
            <person name="Oren A."/>
            <person name="Chaudhuri R.R."/>
            <person name="La Ragione R."/>
            <person name="Hildebrand F."/>
            <person name="Pallen M.J."/>
        </authorList>
    </citation>
    <scope>NUCLEOTIDE SEQUENCE</scope>
    <source>
        <strain evidence="2">ChiW3-316</strain>
    </source>
</reference>
<dbReference type="Proteomes" id="UP000824107">
    <property type="component" value="Unassembled WGS sequence"/>
</dbReference>
<evidence type="ECO:0000256" key="1">
    <source>
        <dbReference type="SAM" id="MobiDB-lite"/>
    </source>
</evidence>
<feature type="region of interest" description="Disordered" evidence="1">
    <location>
        <begin position="1"/>
        <end position="59"/>
    </location>
</feature>
<comment type="caution">
    <text evidence="2">The sequence shown here is derived from an EMBL/GenBank/DDBJ whole genome shotgun (WGS) entry which is preliminary data.</text>
</comment>
<gene>
    <name evidence="2" type="ORF">IAD20_05055</name>
</gene>
<dbReference type="EMBL" id="DVNC01000032">
    <property type="protein sequence ID" value="HIU53429.1"/>
    <property type="molecule type" value="Genomic_DNA"/>
</dbReference>
<feature type="compositionally biased region" description="Basic and acidic residues" evidence="1">
    <location>
        <begin position="23"/>
        <end position="36"/>
    </location>
</feature>
<organism evidence="2 3">
    <name type="scientific">Candidatus Scatocola faecipullorum</name>
    <dbReference type="NCBI Taxonomy" id="2840917"/>
    <lineage>
        <taxon>Bacteria</taxon>
        <taxon>Pseudomonadati</taxon>
        <taxon>Pseudomonadota</taxon>
        <taxon>Alphaproteobacteria</taxon>
        <taxon>Rhodospirillales</taxon>
        <taxon>Rhodospirillaceae</taxon>
        <taxon>Rhodospirillaceae incertae sedis</taxon>
        <taxon>Candidatus Scatocola</taxon>
    </lineage>
</organism>
<proteinExistence type="predicted"/>
<evidence type="ECO:0000313" key="2">
    <source>
        <dbReference type="EMBL" id="HIU53429.1"/>
    </source>
</evidence>
<dbReference type="AlphaFoldDB" id="A0A9D1M4D9"/>
<protein>
    <submittedName>
        <fullName evidence="2">Uncharacterized protein</fullName>
    </submittedName>
</protein>
<evidence type="ECO:0000313" key="3">
    <source>
        <dbReference type="Proteomes" id="UP000824107"/>
    </source>
</evidence>
<name>A0A9D1M4D9_9PROT</name>
<sequence>MADYENLKEDNEIGEKTTSAFNHLKEDKEEEIKSYLRADYQSPLPKQDEKNTNEEEDDL</sequence>
<accession>A0A9D1M4D9</accession>